<dbReference type="InterPro" id="IPR029058">
    <property type="entry name" value="AB_hydrolase_fold"/>
</dbReference>
<dbReference type="GO" id="GO:0016787">
    <property type="term" value="F:hydrolase activity"/>
    <property type="evidence" value="ECO:0007669"/>
    <property type="project" value="UniProtKB-KW"/>
</dbReference>
<dbReference type="Gene3D" id="3.40.50.1820">
    <property type="entry name" value="alpha/beta hydrolase"/>
    <property type="match status" value="1"/>
</dbReference>
<dbReference type="Proteomes" id="UP001220395">
    <property type="component" value="Chromosome"/>
</dbReference>
<evidence type="ECO:0000256" key="1">
    <source>
        <dbReference type="ARBA" id="ARBA00010515"/>
    </source>
</evidence>
<proteinExistence type="inferred from homology"/>
<evidence type="ECO:0000313" key="5">
    <source>
        <dbReference type="Proteomes" id="UP001220395"/>
    </source>
</evidence>
<evidence type="ECO:0000259" key="3">
    <source>
        <dbReference type="Pfam" id="PF07859"/>
    </source>
</evidence>
<name>A0ABY7TG87_9SPHN</name>
<dbReference type="RefSeq" id="WP_273686199.1">
    <property type="nucleotide sequence ID" value="NZ_CP117411.1"/>
</dbReference>
<dbReference type="EMBL" id="CP117411">
    <property type="protein sequence ID" value="WCT72243.1"/>
    <property type="molecule type" value="Genomic_DNA"/>
</dbReference>
<dbReference type="InterPro" id="IPR013094">
    <property type="entry name" value="AB_hydrolase_3"/>
</dbReference>
<accession>A0ABY7TG87</accession>
<keyword evidence="2 4" id="KW-0378">Hydrolase</keyword>
<dbReference type="PANTHER" id="PTHR48081">
    <property type="entry name" value="AB HYDROLASE SUPERFAMILY PROTEIN C4A8.06C"/>
    <property type="match status" value="1"/>
</dbReference>
<comment type="similarity">
    <text evidence="1">Belongs to the 'GDXG' lipolytic enzyme family.</text>
</comment>
<sequence length="312" mass="32504">MSRPMTIRQHDDHVEIVPPPSAIAAFDPLVAQARRPVDTLPSVAEMRAGAIAFGRGPLARSAGEGGRAEDVDAAGLPSMWFHPPTASRGMVALYLHGGGYVCGSVAAQAGTAAAIAEALSMPLLALGYRQAPEHPYPQAGEDAWAGFRWLRARTDAPILLIGDSAGAYLALATAARAARAGTPAIGAIACSGWFDLAMRAASWEANEARDIVSMAMGRMFIGHYLADQISVPDGALLGDAELALLPPTLIQVGGHEMALDDSFDIAARARGLGREVALEVYAGMPHNFMKFAGPAGDCAVARIGEWAARLSA</sequence>
<protein>
    <submittedName>
        <fullName evidence="4">Alpha/beta hydrolase</fullName>
    </submittedName>
</protein>
<keyword evidence="5" id="KW-1185">Reference proteome</keyword>
<dbReference type="SUPFAM" id="SSF53474">
    <property type="entry name" value="alpha/beta-Hydrolases"/>
    <property type="match status" value="1"/>
</dbReference>
<dbReference type="Pfam" id="PF07859">
    <property type="entry name" value="Abhydrolase_3"/>
    <property type="match status" value="1"/>
</dbReference>
<feature type="domain" description="Alpha/beta hydrolase fold-3" evidence="3">
    <location>
        <begin position="93"/>
        <end position="289"/>
    </location>
</feature>
<evidence type="ECO:0000256" key="2">
    <source>
        <dbReference type="ARBA" id="ARBA00022801"/>
    </source>
</evidence>
<organism evidence="4 5">
    <name type="scientific">Sphingomonas naphthae</name>
    <dbReference type="NCBI Taxonomy" id="1813468"/>
    <lineage>
        <taxon>Bacteria</taxon>
        <taxon>Pseudomonadati</taxon>
        <taxon>Pseudomonadota</taxon>
        <taxon>Alphaproteobacteria</taxon>
        <taxon>Sphingomonadales</taxon>
        <taxon>Sphingomonadaceae</taxon>
        <taxon>Sphingomonas</taxon>
    </lineage>
</organism>
<gene>
    <name evidence="4" type="ORF">PQ455_11385</name>
</gene>
<reference evidence="4 5" key="1">
    <citation type="submission" date="2023-02" db="EMBL/GenBank/DDBJ databases">
        <title>Genome sequence of Sphingomonas naphthae.</title>
        <authorList>
            <person name="Kim S."/>
            <person name="Heo J."/>
            <person name="Kwon S.-W."/>
        </authorList>
    </citation>
    <scope>NUCLEOTIDE SEQUENCE [LARGE SCALE GENOMIC DNA]</scope>
    <source>
        <strain evidence="4 5">KACC 18716</strain>
    </source>
</reference>
<dbReference type="PANTHER" id="PTHR48081:SF30">
    <property type="entry name" value="ACETYL-HYDROLASE LIPR-RELATED"/>
    <property type="match status" value="1"/>
</dbReference>
<evidence type="ECO:0000313" key="4">
    <source>
        <dbReference type="EMBL" id="WCT72243.1"/>
    </source>
</evidence>
<dbReference type="InterPro" id="IPR050300">
    <property type="entry name" value="GDXG_lipolytic_enzyme"/>
</dbReference>